<name>A0A5K3ENI6_MESCO</name>
<evidence type="ECO:0000259" key="2">
    <source>
        <dbReference type="PROSITE" id="PS50030"/>
    </source>
</evidence>
<reference evidence="3" key="1">
    <citation type="submission" date="2019-11" db="UniProtKB">
        <authorList>
            <consortium name="WormBaseParasite"/>
        </authorList>
    </citation>
    <scope>IDENTIFICATION</scope>
</reference>
<protein>
    <submittedName>
        <fullName evidence="3">UBA domain-containing protein</fullName>
    </submittedName>
</protein>
<proteinExistence type="predicted"/>
<feature type="region of interest" description="Disordered" evidence="1">
    <location>
        <begin position="218"/>
        <end position="277"/>
    </location>
</feature>
<dbReference type="SUPFAM" id="SSF46934">
    <property type="entry name" value="UBA-like"/>
    <property type="match status" value="1"/>
</dbReference>
<evidence type="ECO:0000256" key="1">
    <source>
        <dbReference type="SAM" id="MobiDB-lite"/>
    </source>
</evidence>
<evidence type="ECO:0000313" key="3">
    <source>
        <dbReference type="WBParaSite" id="MCU_001928-RA"/>
    </source>
</evidence>
<sequence length="369" mass="39531">MENSWAIRANVMDLTDPVNALSNHDLTVTDLSAPLSSIFPLLVKDQEQLGNSEITVIHNTNLLNATQPLSEVLTESSSSPSLTVVLKPRRVAPATSGEVPPRIPRGFFRRASKHHDKLLALLNDKQWLNELAVKCLAAEPDPFAFDLLHDRHMLAFVLRDKKTFQKLAAGHSCLYRAIYCVNDRLLASISAGASLSRALEVGGESAILSEHNFSLDQYNVPREEAETSTSDEEEEGGVNPLGLSGETNDAVGRGSNATDHRPSPRAAALSAPSRQPQLDLQTLRAAVAQASNALGHQQSANPVPSAPAFSPVTSEPMEVDGTTRPPPVERWAPQLAILAEMGITDNAAAAQALEATGGDIDFALQLLLG</sequence>
<accession>A0A5K3ENI6</accession>
<feature type="domain" description="UBA" evidence="2">
    <location>
        <begin position="326"/>
        <end position="369"/>
    </location>
</feature>
<dbReference type="SMART" id="SM00165">
    <property type="entry name" value="UBA"/>
    <property type="match status" value="1"/>
</dbReference>
<dbReference type="AlphaFoldDB" id="A0A5K3ENI6"/>
<organism evidence="3">
    <name type="scientific">Mesocestoides corti</name>
    <name type="common">Flatworm</name>
    <dbReference type="NCBI Taxonomy" id="53468"/>
    <lineage>
        <taxon>Eukaryota</taxon>
        <taxon>Metazoa</taxon>
        <taxon>Spiralia</taxon>
        <taxon>Lophotrochozoa</taxon>
        <taxon>Platyhelminthes</taxon>
        <taxon>Cestoda</taxon>
        <taxon>Eucestoda</taxon>
        <taxon>Cyclophyllidea</taxon>
        <taxon>Mesocestoididae</taxon>
        <taxon>Mesocestoides</taxon>
    </lineage>
</organism>
<dbReference type="InterPro" id="IPR009060">
    <property type="entry name" value="UBA-like_sf"/>
</dbReference>
<feature type="compositionally biased region" description="Low complexity" evidence="1">
    <location>
        <begin position="264"/>
        <end position="274"/>
    </location>
</feature>
<dbReference type="InterPro" id="IPR015940">
    <property type="entry name" value="UBA"/>
</dbReference>
<dbReference type="Gene3D" id="1.10.8.10">
    <property type="entry name" value="DNA helicase RuvA subunit, C-terminal domain"/>
    <property type="match status" value="1"/>
</dbReference>
<dbReference type="PROSITE" id="PS50030">
    <property type="entry name" value="UBA"/>
    <property type="match status" value="1"/>
</dbReference>
<dbReference type="WBParaSite" id="MCU_001928-RA">
    <property type="protein sequence ID" value="MCU_001928-RA"/>
    <property type="gene ID" value="MCU_001928"/>
</dbReference>